<evidence type="ECO:0000259" key="9">
    <source>
        <dbReference type="Pfam" id="PF25198"/>
    </source>
</evidence>
<dbReference type="InterPro" id="IPR046953">
    <property type="entry name" value="Spore_GerAC-like_C"/>
</dbReference>
<evidence type="ECO:0000256" key="6">
    <source>
        <dbReference type="ARBA" id="ARBA00023139"/>
    </source>
</evidence>
<dbReference type="PROSITE" id="PS51257">
    <property type="entry name" value="PROKAR_LIPOPROTEIN"/>
    <property type="match status" value="1"/>
</dbReference>
<dbReference type="Gene3D" id="3.30.300.210">
    <property type="entry name" value="Nutrient germinant receptor protein C, domain 3"/>
    <property type="match status" value="1"/>
</dbReference>
<keyword evidence="6" id="KW-0564">Palmitate</keyword>
<dbReference type="GO" id="GO:0016020">
    <property type="term" value="C:membrane"/>
    <property type="evidence" value="ECO:0007669"/>
    <property type="project" value="UniProtKB-SubCell"/>
</dbReference>
<dbReference type="PANTHER" id="PTHR35789:SF1">
    <property type="entry name" value="SPORE GERMINATION PROTEIN B3"/>
    <property type="match status" value="1"/>
</dbReference>
<accession>A0A928KPB8</accession>
<evidence type="ECO:0000256" key="7">
    <source>
        <dbReference type="ARBA" id="ARBA00023288"/>
    </source>
</evidence>
<keyword evidence="4" id="KW-0732">Signal</keyword>
<keyword evidence="7" id="KW-0449">Lipoprotein</keyword>
<dbReference type="InterPro" id="IPR038501">
    <property type="entry name" value="Spore_GerAC_C_sf"/>
</dbReference>
<evidence type="ECO:0000313" key="10">
    <source>
        <dbReference type="EMBL" id="MBE6832283.1"/>
    </source>
</evidence>
<proteinExistence type="inferred from homology"/>
<feature type="domain" description="Spore germination protein N-terminal" evidence="9">
    <location>
        <begin position="26"/>
        <end position="193"/>
    </location>
</feature>
<dbReference type="Pfam" id="PF05504">
    <property type="entry name" value="Spore_GerAC"/>
    <property type="match status" value="1"/>
</dbReference>
<dbReference type="InterPro" id="IPR008844">
    <property type="entry name" value="Spore_GerAC-like"/>
</dbReference>
<keyword evidence="5" id="KW-0472">Membrane</keyword>
<reference evidence="10" key="1">
    <citation type="submission" date="2019-04" db="EMBL/GenBank/DDBJ databases">
        <title>Evolution of Biomass-Degrading Anaerobic Consortia Revealed by Metagenomics.</title>
        <authorList>
            <person name="Peng X."/>
        </authorList>
    </citation>
    <scope>NUCLEOTIDE SEQUENCE</scope>
    <source>
        <strain evidence="10">SIG551</strain>
    </source>
</reference>
<dbReference type="NCBIfam" id="TIGR02887">
    <property type="entry name" value="spore_ger_x_C"/>
    <property type="match status" value="1"/>
</dbReference>
<protein>
    <submittedName>
        <fullName evidence="10">Ger(X)C family spore germination protein</fullName>
    </submittedName>
</protein>
<evidence type="ECO:0000259" key="8">
    <source>
        <dbReference type="Pfam" id="PF05504"/>
    </source>
</evidence>
<dbReference type="InterPro" id="IPR057336">
    <property type="entry name" value="GerAC_N"/>
</dbReference>
<comment type="caution">
    <text evidence="10">The sequence shown here is derived from an EMBL/GenBank/DDBJ whole genome shotgun (WGS) entry which is preliminary data.</text>
</comment>
<evidence type="ECO:0000313" key="11">
    <source>
        <dbReference type="Proteomes" id="UP000754750"/>
    </source>
</evidence>
<evidence type="ECO:0000256" key="4">
    <source>
        <dbReference type="ARBA" id="ARBA00022729"/>
    </source>
</evidence>
<evidence type="ECO:0000256" key="3">
    <source>
        <dbReference type="ARBA" id="ARBA00022544"/>
    </source>
</evidence>
<evidence type="ECO:0000256" key="1">
    <source>
        <dbReference type="ARBA" id="ARBA00004635"/>
    </source>
</evidence>
<dbReference type="PANTHER" id="PTHR35789">
    <property type="entry name" value="SPORE GERMINATION PROTEIN B3"/>
    <property type="match status" value="1"/>
</dbReference>
<feature type="domain" description="Spore germination GerAC-like C-terminal" evidence="8">
    <location>
        <begin position="207"/>
        <end position="373"/>
    </location>
</feature>
<evidence type="ECO:0000256" key="5">
    <source>
        <dbReference type="ARBA" id="ARBA00023136"/>
    </source>
</evidence>
<dbReference type="Gene3D" id="6.20.190.10">
    <property type="entry name" value="Nutrient germinant receptor protein C, domain 1"/>
    <property type="match status" value="1"/>
</dbReference>
<organism evidence="10 11">
    <name type="scientific">Faecalispora sporosphaeroides</name>
    <dbReference type="NCBI Taxonomy" id="1549"/>
    <lineage>
        <taxon>Bacteria</taxon>
        <taxon>Bacillati</taxon>
        <taxon>Bacillota</taxon>
        <taxon>Clostridia</taxon>
        <taxon>Eubacteriales</taxon>
        <taxon>Oscillospiraceae</taxon>
        <taxon>Faecalispora</taxon>
    </lineage>
</organism>
<dbReference type="AlphaFoldDB" id="A0A928KPB8"/>
<gene>
    <name evidence="10" type="ORF">E7512_01645</name>
</gene>
<dbReference type="GO" id="GO:0009847">
    <property type="term" value="P:spore germination"/>
    <property type="evidence" value="ECO:0007669"/>
    <property type="project" value="InterPro"/>
</dbReference>
<dbReference type="EMBL" id="SVNY01000001">
    <property type="protein sequence ID" value="MBE6832283.1"/>
    <property type="molecule type" value="Genomic_DNA"/>
</dbReference>
<comment type="subcellular location">
    <subcellularLocation>
        <location evidence="1">Membrane</location>
        <topology evidence="1">Lipid-anchor</topology>
    </subcellularLocation>
</comment>
<name>A0A928KPB8_9FIRM</name>
<sequence>MACKRKIIALLLIVPLLTSLCGCWNYRLLEDMGIVAGIAIDKGTDDTFELTMEIAEAKSGKERMVDSHIIHSFGNTIFDAVRDGISIIGKKLYFSHTQVVIVSEEIARNEMIDVMDWMNRDSETRTDIELFVAKGMPAKDILMVENPSDNILSFTLESMIENETNLSKSRKTQTWRFANDLVSPGISPQIPAVMLWDDSEGQTPMTEGTALFHNSAFVGFLDGADTKNLLFVQDNIDGGLLTFPLNYQGEKISVSLEIFENQTKLETVWADSVPEINITIKTVVALDELQGTPGEIDGKLIAALEQAAEVYLKQQIEATIRLVQNRYACDTFGFGNHIYRTEPRKWKKIEADWDTIFPKLKVTVSPKVALKNSATHEGTISGGGS</sequence>
<evidence type="ECO:0000256" key="2">
    <source>
        <dbReference type="ARBA" id="ARBA00007886"/>
    </source>
</evidence>
<dbReference type="Pfam" id="PF25198">
    <property type="entry name" value="Spore_GerAC_N"/>
    <property type="match status" value="1"/>
</dbReference>
<keyword evidence="3" id="KW-0309">Germination</keyword>
<comment type="similarity">
    <text evidence="2">Belongs to the GerABKC lipoprotein family.</text>
</comment>
<dbReference type="Proteomes" id="UP000754750">
    <property type="component" value="Unassembled WGS sequence"/>
</dbReference>